<keyword evidence="3" id="KW-1185">Reference proteome</keyword>
<comment type="caution">
    <text evidence="2">The sequence shown here is derived from an EMBL/GenBank/DDBJ whole genome shotgun (WGS) entry which is preliminary data.</text>
</comment>
<dbReference type="Proteomes" id="UP000305792">
    <property type="component" value="Unassembled WGS sequence"/>
</dbReference>
<dbReference type="InterPro" id="IPR002575">
    <property type="entry name" value="Aminoglycoside_PTrfase"/>
</dbReference>
<sequence length="261" mass="28436">MRTPPPPEVVAAFGGDAPVPLQGGQGETWLAGTVVLKPAWFAAESRWRASILAALPETGGFGVARPVRAASGDWLHSGWEAWRHVPGRTDPTRWDEAVAAGGAFHEAIAGTARPDFLDERDNRWTRADRASWDLAHTEAEPLTARLLAARRPVSARPQLVHGDLLGNLVYAPGSPPTVIDWAPYWRPASWAAAVTVVDALCWHGAGGSLVERWSAMEEWTQMLLRAMLFRMLTDAELERGSWRPHPAYAPVAALLLARADP</sequence>
<organism evidence="2 3">
    <name type="scientific">Glycomyces paridis</name>
    <dbReference type="NCBI Taxonomy" id="2126555"/>
    <lineage>
        <taxon>Bacteria</taxon>
        <taxon>Bacillati</taxon>
        <taxon>Actinomycetota</taxon>
        <taxon>Actinomycetes</taxon>
        <taxon>Glycomycetales</taxon>
        <taxon>Glycomycetaceae</taxon>
        <taxon>Glycomyces</taxon>
    </lineage>
</organism>
<dbReference type="SUPFAM" id="SSF56112">
    <property type="entry name" value="Protein kinase-like (PK-like)"/>
    <property type="match status" value="1"/>
</dbReference>
<reference evidence="2 3" key="1">
    <citation type="journal article" date="2018" name="Int. J. Syst. Evol. Microbiol.">
        <title>Glycomyces paridis sp. nov., isolated from the medicinal plant Paris polyphylla.</title>
        <authorList>
            <person name="Fang X.M."/>
            <person name="Bai J.L."/>
            <person name="Su J."/>
            <person name="Zhao L.L."/>
            <person name="Liu H.Y."/>
            <person name="Ma B.P."/>
            <person name="Zhang Y.Q."/>
            <person name="Yu L.Y."/>
        </authorList>
    </citation>
    <scope>NUCLEOTIDE SEQUENCE [LARGE SCALE GENOMIC DNA]</scope>
    <source>
        <strain evidence="2 3">CPCC 204357</strain>
    </source>
</reference>
<evidence type="ECO:0000259" key="1">
    <source>
        <dbReference type="Pfam" id="PF01636"/>
    </source>
</evidence>
<dbReference type="OrthoDB" id="4427130at2"/>
<proteinExistence type="predicted"/>
<evidence type="ECO:0000313" key="3">
    <source>
        <dbReference type="Proteomes" id="UP000305792"/>
    </source>
</evidence>
<accession>A0A4S8PAM4</accession>
<dbReference type="EMBL" id="STGX01000011">
    <property type="protein sequence ID" value="THV27310.1"/>
    <property type="molecule type" value="Genomic_DNA"/>
</dbReference>
<dbReference type="AlphaFoldDB" id="A0A4S8PAM4"/>
<protein>
    <submittedName>
        <fullName evidence="2">TIGR02569 family protein</fullName>
    </submittedName>
</protein>
<dbReference type="Pfam" id="PF01636">
    <property type="entry name" value="APH"/>
    <property type="match status" value="1"/>
</dbReference>
<name>A0A4S8PAM4_9ACTN</name>
<gene>
    <name evidence="2" type="ORF">E9998_15775</name>
</gene>
<evidence type="ECO:0000313" key="2">
    <source>
        <dbReference type="EMBL" id="THV27310.1"/>
    </source>
</evidence>
<dbReference type="InterPro" id="IPR011009">
    <property type="entry name" value="Kinase-like_dom_sf"/>
</dbReference>
<dbReference type="NCBIfam" id="TIGR02569">
    <property type="entry name" value="TIGR02569_actnb"/>
    <property type="match status" value="1"/>
</dbReference>
<dbReference type="InterPro" id="IPR013402">
    <property type="entry name" value="CHP02569"/>
</dbReference>
<dbReference type="RefSeq" id="WP_136530653.1">
    <property type="nucleotide sequence ID" value="NZ_STGX01000011.1"/>
</dbReference>
<feature type="domain" description="Aminoglycoside phosphotransferase" evidence="1">
    <location>
        <begin position="42"/>
        <end position="182"/>
    </location>
</feature>